<dbReference type="GO" id="GO:0061630">
    <property type="term" value="F:ubiquitin protein ligase activity"/>
    <property type="evidence" value="ECO:0007669"/>
    <property type="project" value="TreeGrafter"/>
</dbReference>
<dbReference type="KEGG" id="cvn:111131080"/>
<dbReference type="CDD" id="cd19756">
    <property type="entry name" value="Bbox2"/>
    <property type="match status" value="1"/>
</dbReference>
<evidence type="ECO:0000256" key="2">
    <source>
        <dbReference type="ARBA" id="ARBA00022833"/>
    </source>
</evidence>
<keyword evidence="1 3" id="KW-0479">Metal-binding</keyword>
<proteinExistence type="predicted"/>
<dbReference type="PANTHER" id="PTHR25462:SF285">
    <property type="entry name" value="RING-TYPE DOMAIN-CONTAINING PROTEIN"/>
    <property type="match status" value="1"/>
</dbReference>
<sequence length="892" mass="102352">MEERSCFVCCFEYSLPSRTPYTLQCCKITLCGNCLQNIIDKNEMCPHCRKTPIDEFSLNIVIEESLKFEQYGDVLCEQCSADPIQIAVKVCFPCGLICNQCYISHKRMKSFEKHEISSIPVQKWSMKLNEMFKSSLSCEKHNDKTTESYCKTCQQAVCGDCIAEFHSKCIVSSIDDECHESILCIERELKEIDVEKIAEKCLETMKSQKVRVGNIHSEMKALQSHCEQMLKANFEAVRKEFQEKTKTLIDDYEGREKRLGKTKRTHENLCRFVEEVGSMQNKRGVLKELSQVRKQIEFLHREIKEVDTIEQINYLAWIKDIFSGLQLAANKDALVDYALQVAESCDGFPSILDILRQYRSLNLEKAQRLEETSRERIWYVENFHEVLFPRYKYHLELTKKIVDHHEQIDHEIIATDLSRFAQCTIAVFGTITETYKKLLDPLIFKQSEEDSQLTRSDVITILLADTLDAENQTLSVSEAKHLKSCYWCIVISSNHDSVIHQEMDSTYGVENFSVIGPNADVVWDFITSALELPLIDFLKEKRDKSGIPKCIQEDADTVIKRIEKCSSFYKQSQNKSTEIPQEIKDVLEKFENNIVRYGYYFEQFRVVVMNESYAEVEKALSTKKIKNFPDIVVISESEFTENLLPLCGDIQAQGRKLYVLPGSQVLNTSDDKYGTLGCLAKLNSTRTVALSCRHVFINTEMVYIENEQNERIALGECLYTATGPMSLESDFAIVGVNSEVLGYFPRKKMLDHNGTPTNAELCLDDTMSLKDEIVHKLGASSQWTHGKVVCTEITKKKEGIIAVRGMHGKDFGRRGDSGSIVFREMFNARKQKLEVVALLTSGEYTQREDCTDKECEQEESPTVIFCSVFKTALEQLKENNTSLESFEFYNDD</sequence>
<dbReference type="InterPro" id="IPR001841">
    <property type="entry name" value="Znf_RING"/>
</dbReference>
<protein>
    <submittedName>
        <fullName evidence="7 8">Uncharacterized protein LOC111131080</fullName>
    </submittedName>
</protein>
<evidence type="ECO:0000313" key="12">
    <source>
        <dbReference type="RefSeq" id="XP_022334135.1"/>
    </source>
</evidence>
<dbReference type="Proteomes" id="UP000694844">
    <property type="component" value="Chromosome 4"/>
</dbReference>
<keyword evidence="2" id="KW-0862">Zinc</keyword>
<evidence type="ECO:0000313" key="9">
    <source>
        <dbReference type="RefSeq" id="XP_022334132.1"/>
    </source>
</evidence>
<dbReference type="GeneID" id="111131080"/>
<dbReference type="SUPFAM" id="SSF57845">
    <property type="entry name" value="B-box zinc-binding domain"/>
    <property type="match status" value="1"/>
</dbReference>
<evidence type="ECO:0000259" key="5">
    <source>
        <dbReference type="PROSITE" id="PS50119"/>
    </source>
</evidence>
<dbReference type="InterPro" id="IPR047153">
    <property type="entry name" value="TRIM45/56/19-like"/>
</dbReference>
<accession>A0A8B8E0S2</accession>
<organism evidence="6 9">
    <name type="scientific">Crassostrea virginica</name>
    <name type="common">Eastern oyster</name>
    <dbReference type="NCBI Taxonomy" id="6565"/>
    <lineage>
        <taxon>Eukaryota</taxon>
        <taxon>Metazoa</taxon>
        <taxon>Spiralia</taxon>
        <taxon>Lophotrochozoa</taxon>
        <taxon>Mollusca</taxon>
        <taxon>Bivalvia</taxon>
        <taxon>Autobranchia</taxon>
        <taxon>Pteriomorphia</taxon>
        <taxon>Ostreida</taxon>
        <taxon>Ostreoidea</taxon>
        <taxon>Ostreidae</taxon>
        <taxon>Crassostrea</taxon>
    </lineage>
</organism>
<feature type="domain" description="B box-type" evidence="5">
    <location>
        <begin position="133"/>
        <end position="166"/>
    </location>
</feature>
<dbReference type="RefSeq" id="XP_022334134.1">
    <property type="nucleotide sequence ID" value="XM_022478426.1"/>
</dbReference>
<dbReference type="RefSeq" id="XP_022334135.1">
    <property type="nucleotide sequence ID" value="XM_022478427.1"/>
</dbReference>
<evidence type="ECO:0000256" key="3">
    <source>
        <dbReference type="PROSITE-ProRule" id="PRU00024"/>
    </source>
</evidence>
<dbReference type="Gene3D" id="3.30.160.60">
    <property type="entry name" value="Classic Zinc Finger"/>
    <property type="match status" value="1"/>
</dbReference>
<dbReference type="GO" id="GO:0008270">
    <property type="term" value="F:zinc ion binding"/>
    <property type="evidence" value="ECO:0007669"/>
    <property type="project" value="UniProtKB-KW"/>
</dbReference>
<keyword evidence="6" id="KW-1185">Reference proteome</keyword>
<evidence type="ECO:0000259" key="4">
    <source>
        <dbReference type="PROSITE" id="PS50089"/>
    </source>
</evidence>
<dbReference type="RefSeq" id="XP_022334130.1">
    <property type="nucleotide sequence ID" value="XM_022478422.1"/>
</dbReference>
<evidence type="ECO:0000313" key="10">
    <source>
        <dbReference type="RefSeq" id="XP_022334133.1"/>
    </source>
</evidence>
<dbReference type="GO" id="GO:0005654">
    <property type="term" value="C:nucleoplasm"/>
    <property type="evidence" value="ECO:0007669"/>
    <property type="project" value="TreeGrafter"/>
</dbReference>
<dbReference type="SMART" id="SM00336">
    <property type="entry name" value="BBOX"/>
    <property type="match status" value="2"/>
</dbReference>
<dbReference type="InterPro" id="IPR000315">
    <property type="entry name" value="Znf_B-box"/>
</dbReference>
<evidence type="ECO:0000256" key="1">
    <source>
        <dbReference type="ARBA" id="ARBA00022771"/>
    </source>
</evidence>
<keyword evidence="1 3" id="KW-0863">Zinc-finger</keyword>
<dbReference type="OrthoDB" id="6197522at2759"/>
<name>A0A8B8E0S2_CRAVI</name>
<dbReference type="RefSeq" id="XP_022334132.1">
    <property type="nucleotide sequence ID" value="XM_022478424.1"/>
</dbReference>
<reference evidence="7 8" key="1">
    <citation type="submission" date="2025-04" db="UniProtKB">
        <authorList>
            <consortium name="RefSeq"/>
        </authorList>
    </citation>
    <scope>IDENTIFICATION</scope>
    <source>
        <tissue evidence="7 8">Whole sample</tissue>
    </source>
</reference>
<evidence type="ECO:0000313" key="11">
    <source>
        <dbReference type="RefSeq" id="XP_022334134.1"/>
    </source>
</evidence>
<gene>
    <name evidence="7 8 9 10 11 12" type="primary">LOC111131080</name>
</gene>
<dbReference type="PROSITE" id="PS50089">
    <property type="entry name" value="ZF_RING_2"/>
    <property type="match status" value="1"/>
</dbReference>
<dbReference type="RefSeq" id="XP_022334131.1">
    <property type="nucleotide sequence ID" value="XM_022478423.1"/>
</dbReference>
<feature type="domain" description="RING-type" evidence="4">
    <location>
        <begin position="6"/>
        <end position="49"/>
    </location>
</feature>
<dbReference type="RefSeq" id="XP_022334133.1">
    <property type="nucleotide sequence ID" value="XM_022478425.1"/>
</dbReference>
<dbReference type="PANTHER" id="PTHR25462">
    <property type="entry name" value="BONUS, ISOFORM C-RELATED"/>
    <property type="match status" value="1"/>
</dbReference>
<dbReference type="AlphaFoldDB" id="A0A8B8E0S2"/>
<evidence type="ECO:0000313" key="6">
    <source>
        <dbReference type="Proteomes" id="UP000694844"/>
    </source>
</evidence>
<dbReference type="PROSITE" id="PS50119">
    <property type="entry name" value="ZF_BBOX"/>
    <property type="match status" value="1"/>
</dbReference>
<evidence type="ECO:0000313" key="7">
    <source>
        <dbReference type="RefSeq" id="XP_022334130.1"/>
    </source>
</evidence>
<evidence type="ECO:0000313" key="8">
    <source>
        <dbReference type="RefSeq" id="XP_022334131.1"/>
    </source>
</evidence>